<dbReference type="AlphaFoldDB" id="A0AA35VZX6"/>
<dbReference type="PANTHER" id="PTHR33623:SF5">
    <property type="entry name" value="HISTONE-LYSINE N-METHYLTRANSFERASE SETD1B-LIKE PROTEIN"/>
    <property type="match status" value="1"/>
</dbReference>
<dbReference type="PANTHER" id="PTHR33623">
    <property type="entry name" value="OS04G0572500 PROTEIN"/>
    <property type="match status" value="1"/>
</dbReference>
<evidence type="ECO:0000313" key="3">
    <source>
        <dbReference type="Proteomes" id="UP001177003"/>
    </source>
</evidence>
<dbReference type="EMBL" id="OX465078">
    <property type="protein sequence ID" value="CAI9270793.1"/>
    <property type="molecule type" value="Genomic_DNA"/>
</dbReference>
<reference evidence="2" key="1">
    <citation type="submission" date="2023-04" db="EMBL/GenBank/DDBJ databases">
        <authorList>
            <person name="Vijverberg K."/>
            <person name="Xiong W."/>
            <person name="Schranz E."/>
        </authorList>
    </citation>
    <scope>NUCLEOTIDE SEQUENCE</scope>
</reference>
<feature type="compositionally biased region" description="Polar residues" evidence="1">
    <location>
        <begin position="185"/>
        <end position="199"/>
    </location>
</feature>
<evidence type="ECO:0000313" key="2">
    <source>
        <dbReference type="EMBL" id="CAI9270793.1"/>
    </source>
</evidence>
<name>A0AA35VZX6_LACSI</name>
<gene>
    <name evidence="2" type="ORF">LSALG_LOCUS11088</name>
</gene>
<accession>A0AA35VZX6</accession>
<dbReference type="Proteomes" id="UP001177003">
    <property type="component" value="Chromosome 2"/>
</dbReference>
<evidence type="ECO:0008006" key="4">
    <source>
        <dbReference type="Google" id="ProtNLM"/>
    </source>
</evidence>
<evidence type="ECO:0000256" key="1">
    <source>
        <dbReference type="SAM" id="MobiDB-lite"/>
    </source>
</evidence>
<keyword evidence="3" id="KW-1185">Reference proteome</keyword>
<feature type="compositionally biased region" description="Basic and acidic residues" evidence="1">
    <location>
        <begin position="274"/>
        <end position="292"/>
    </location>
</feature>
<protein>
    <recommendedName>
        <fullName evidence="4">DUF4378 domain-containing protein</fullName>
    </recommendedName>
</protein>
<organism evidence="2 3">
    <name type="scientific">Lactuca saligna</name>
    <name type="common">Willowleaf lettuce</name>
    <dbReference type="NCBI Taxonomy" id="75948"/>
    <lineage>
        <taxon>Eukaryota</taxon>
        <taxon>Viridiplantae</taxon>
        <taxon>Streptophyta</taxon>
        <taxon>Embryophyta</taxon>
        <taxon>Tracheophyta</taxon>
        <taxon>Spermatophyta</taxon>
        <taxon>Magnoliopsida</taxon>
        <taxon>eudicotyledons</taxon>
        <taxon>Gunneridae</taxon>
        <taxon>Pentapetalae</taxon>
        <taxon>asterids</taxon>
        <taxon>campanulids</taxon>
        <taxon>Asterales</taxon>
        <taxon>Asteraceae</taxon>
        <taxon>Cichorioideae</taxon>
        <taxon>Cichorieae</taxon>
        <taxon>Lactucinae</taxon>
        <taxon>Lactuca</taxon>
    </lineage>
</organism>
<sequence>MTHKHLHELLREDQEPFQLKNYIADRRCQLKSTTTRDTALNPRKRKPLIQSTSASTTARNFCINHVCLLSFHDSPDVRKSPFLDFSSPAIKSPYNGRSPNNATVFLHIPSRTAAMLLDAAMRIQKQKKPIHKPKSDLSRNAGFGLFGSLLKRLKDRRTRIKRREISLSSPPTSRNRKSDVVGSGCSYNNDNTNRLTSADWSEKSSDLETSCSSWSIHDSEEIEFMGENDCFASTEKCFCSSPSSPFRFSLEKSPSSGRRTPDFISPATSPTHHLQQEKEDFQNEKSQEIKFQEEDDKEQCSPVSVLDQLFEDDEEGYDLECSYDNVQRAKHKLLQKLQRFEKLAKLDPIELEKHMSEQHGDCIEEIEEDDDYNDDDDDEEIVLSEIFNILGFKNIPTHMKKLVSDLIVEERKNEMELEVIVKRVVRRMESWKMVESNTIDMMVELDFRKEKSEGWKRFDDEKIRETGMEIGVAIFGDLTEELAQELVRV</sequence>
<feature type="region of interest" description="Disordered" evidence="1">
    <location>
        <begin position="161"/>
        <end position="200"/>
    </location>
</feature>
<feature type="region of interest" description="Disordered" evidence="1">
    <location>
        <begin position="250"/>
        <end position="297"/>
    </location>
</feature>
<proteinExistence type="predicted"/>